<evidence type="ECO:0000313" key="1">
    <source>
        <dbReference type="EMBL" id="QQU77896.1"/>
    </source>
</evidence>
<sequence length="125" mass="13612">MATMSGGTPQSSNFGFVGVVWPNLLNDCRLVERSALTNPCGSLFQARFVLESVVGHVATVLGIPNTDRVIDAMVHPDFASQFPDDLLKRCMSSAKQVTPLRMTPSPFHRNKRNVLSDISSMCLCG</sequence>
<dbReference type="Proteomes" id="UP000595757">
    <property type="component" value="Chromosome"/>
</dbReference>
<reference evidence="1 2" key="1">
    <citation type="submission" date="2021-01" db="EMBL/GenBank/DDBJ databases">
        <title>FDA dAtabase for Regulatory Grade micrObial Sequences (FDA-ARGOS): Supporting development and validation of Infectious Disease Dx tests.</title>
        <authorList>
            <person name="Sproer C."/>
            <person name="Gronow S."/>
            <person name="Severitt S."/>
            <person name="Schroder I."/>
            <person name="Tallon L."/>
            <person name="Sadzewicz L."/>
            <person name="Zhao X."/>
            <person name="Boylan J."/>
            <person name="Ott S."/>
            <person name="Bowen H."/>
            <person name="Vavikolanu K."/>
            <person name="Mehta A."/>
            <person name="Aluvathingal J."/>
            <person name="Nadendla S."/>
            <person name="Lowell S."/>
            <person name="Myers T."/>
            <person name="Yan Y."/>
            <person name="Sichtig H."/>
        </authorList>
    </citation>
    <scope>NUCLEOTIDE SEQUENCE [LARGE SCALE GENOMIC DNA]</scope>
    <source>
        <strain evidence="1 2">FDAARGOS_1115</strain>
    </source>
</reference>
<dbReference type="RefSeq" id="WP_049064212.1">
    <property type="nucleotide sequence ID" value="NZ_CAACYF010000007.1"/>
</dbReference>
<gene>
    <name evidence="1" type="ORF">I6I72_05015</name>
</gene>
<protein>
    <submittedName>
        <fullName evidence="1">Uncharacterized protein</fullName>
    </submittedName>
</protein>
<name>A0ABX7DGR2_CORST</name>
<accession>A0ABX7DGR2</accession>
<evidence type="ECO:0000313" key="2">
    <source>
        <dbReference type="Proteomes" id="UP000595757"/>
    </source>
</evidence>
<organism evidence="1 2">
    <name type="scientific">Corynebacterium striatum</name>
    <dbReference type="NCBI Taxonomy" id="43770"/>
    <lineage>
        <taxon>Bacteria</taxon>
        <taxon>Bacillati</taxon>
        <taxon>Actinomycetota</taxon>
        <taxon>Actinomycetes</taxon>
        <taxon>Mycobacteriales</taxon>
        <taxon>Corynebacteriaceae</taxon>
        <taxon>Corynebacterium</taxon>
    </lineage>
</organism>
<proteinExistence type="predicted"/>
<dbReference type="GeneID" id="72411345"/>
<dbReference type="EMBL" id="CP068158">
    <property type="protein sequence ID" value="QQU77896.1"/>
    <property type="molecule type" value="Genomic_DNA"/>
</dbReference>
<keyword evidence="2" id="KW-1185">Reference proteome</keyword>